<dbReference type="GeneID" id="64694214"/>
<dbReference type="Proteomes" id="UP000823399">
    <property type="component" value="Unassembled WGS sequence"/>
</dbReference>
<organism evidence="1 2">
    <name type="scientific">Suillus discolor</name>
    <dbReference type="NCBI Taxonomy" id="1912936"/>
    <lineage>
        <taxon>Eukaryota</taxon>
        <taxon>Fungi</taxon>
        <taxon>Dikarya</taxon>
        <taxon>Basidiomycota</taxon>
        <taxon>Agaricomycotina</taxon>
        <taxon>Agaricomycetes</taxon>
        <taxon>Agaricomycetidae</taxon>
        <taxon>Boletales</taxon>
        <taxon>Suillineae</taxon>
        <taxon>Suillaceae</taxon>
        <taxon>Suillus</taxon>
    </lineage>
</organism>
<gene>
    <name evidence="1" type="ORF">F5147DRAFT_586920</name>
</gene>
<protein>
    <submittedName>
        <fullName evidence="1">Uncharacterized protein</fullName>
    </submittedName>
</protein>
<keyword evidence="2" id="KW-1185">Reference proteome</keyword>
<evidence type="ECO:0000313" key="2">
    <source>
        <dbReference type="Proteomes" id="UP000823399"/>
    </source>
</evidence>
<name>A0A9P7EUX4_9AGAM</name>
<dbReference type="AlphaFoldDB" id="A0A9P7EUX4"/>
<accession>A0A9P7EUX4</accession>
<evidence type="ECO:0000313" key="1">
    <source>
        <dbReference type="EMBL" id="KAG2090021.1"/>
    </source>
</evidence>
<dbReference type="RefSeq" id="XP_041286080.1">
    <property type="nucleotide sequence ID" value="XM_041431955.1"/>
</dbReference>
<reference evidence="1" key="1">
    <citation type="journal article" date="2020" name="New Phytol.">
        <title>Comparative genomics reveals dynamic genome evolution in host specialist ectomycorrhizal fungi.</title>
        <authorList>
            <person name="Lofgren L.A."/>
            <person name="Nguyen N.H."/>
            <person name="Vilgalys R."/>
            <person name="Ruytinx J."/>
            <person name="Liao H.L."/>
            <person name="Branco S."/>
            <person name="Kuo A."/>
            <person name="LaButti K."/>
            <person name="Lipzen A."/>
            <person name="Andreopoulos W."/>
            <person name="Pangilinan J."/>
            <person name="Riley R."/>
            <person name="Hundley H."/>
            <person name="Na H."/>
            <person name="Barry K."/>
            <person name="Grigoriev I.V."/>
            <person name="Stajich J.E."/>
            <person name="Kennedy P.G."/>
        </authorList>
    </citation>
    <scope>NUCLEOTIDE SEQUENCE</scope>
    <source>
        <strain evidence="1">FC423</strain>
    </source>
</reference>
<proteinExistence type="predicted"/>
<sequence>SPVTLTPLTLNHFLKYAEDHLGVAFASTYEPSLRGIGAGPDILADMADQDLARVGLSAGDIIQLKKGSVTWWNGPLAKNSSKRQRSDTADSNIPEYKKFQYERRYHDGGRARISGSRMKPDERPPSKRRDLDYDLYYFCENRQSWVIFPPGFTFESEGDRADTEDPFI</sequence>
<dbReference type="EMBL" id="JABBWM010000107">
    <property type="protein sequence ID" value="KAG2090021.1"/>
    <property type="molecule type" value="Genomic_DNA"/>
</dbReference>
<feature type="non-terminal residue" evidence="1">
    <location>
        <position position="1"/>
    </location>
</feature>
<comment type="caution">
    <text evidence="1">The sequence shown here is derived from an EMBL/GenBank/DDBJ whole genome shotgun (WGS) entry which is preliminary data.</text>
</comment>
<dbReference type="OrthoDB" id="2681472at2759"/>